<sequence>MWEYLLKVYHQDNTARRFQLEYEIANYTQGNLSIQDYFSSFQNLWGEFFDMVYAKVPAASFYTVQAVHEQSKRDQFLMKLRPEFEITRSNLMNRDPSPSLDVCFGELLREEQRLLTQAMFQQDSNPNPIAYVAYRKGKGKDMRKVQCFSCKEYGHIAANCAKKSCNYYKKQGHFIKECPFRPQNRQATAYQAAVNTPSVLEMSSASSSLTPEMVQQMIMSAFSALGLQGNGTTSFKSWLIDSAASNHMTRSSDTLCNVRPYHGSSQIQIANGSHLAINEVGDINPSFRDVYVSPGLSTSLISVDQLVDNNCDVHFSRDGCLVQDQVSGKILAKGPKVGRLFPLHFSIPSCLSLACMTVNSQNEVWHKRLGHPNSVVLSHMLNSALLGNKEQVSKNLSFDCSVCKLGKSKTLSFSPHGSRAANCFDIVSSDV</sequence>
<dbReference type="SMART" id="SM00343">
    <property type="entry name" value="ZnF_C2HC"/>
    <property type="match status" value="2"/>
</dbReference>
<reference evidence="3" key="2">
    <citation type="submission" date="2023-06" db="EMBL/GenBank/DDBJ databases">
        <authorList>
            <person name="Swenson N.G."/>
            <person name="Wegrzyn J.L."/>
            <person name="Mcevoy S.L."/>
        </authorList>
    </citation>
    <scope>NUCLEOTIDE SEQUENCE</scope>
    <source>
        <strain evidence="3">NS2018</strain>
        <tissue evidence="3">Leaf</tissue>
    </source>
</reference>
<dbReference type="Proteomes" id="UP001168877">
    <property type="component" value="Unassembled WGS sequence"/>
</dbReference>
<dbReference type="PANTHER" id="PTHR34222:SF100">
    <property type="entry name" value="CCHC-TYPE DOMAIN-CONTAINING PROTEIN"/>
    <property type="match status" value="1"/>
</dbReference>
<keyword evidence="1" id="KW-0862">Zinc</keyword>
<feature type="domain" description="CCHC-type" evidence="2">
    <location>
        <begin position="147"/>
        <end position="160"/>
    </location>
</feature>
<dbReference type="Gene3D" id="4.10.60.10">
    <property type="entry name" value="Zinc finger, CCHC-type"/>
    <property type="match status" value="2"/>
</dbReference>
<evidence type="ECO:0000313" key="4">
    <source>
        <dbReference type="Proteomes" id="UP001168877"/>
    </source>
</evidence>
<dbReference type="PANTHER" id="PTHR34222">
    <property type="entry name" value="GAG_PRE-INTEGRS DOMAIN-CONTAINING PROTEIN"/>
    <property type="match status" value="1"/>
</dbReference>
<gene>
    <name evidence="3" type="ORF">LWI29_000507</name>
</gene>
<keyword evidence="1" id="KW-0479">Metal-binding</keyword>
<dbReference type="EMBL" id="JAUESC010000387">
    <property type="protein sequence ID" value="KAK0572925.1"/>
    <property type="molecule type" value="Genomic_DNA"/>
</dbReference>
<keyword evidence="4" id="KW-1185">Reference proteome</keyword>
<dbReference type="GO" id="GO:0008270">
    <property type="term" value="F:zinc ion binding"/>
    <property type="evidence" value="ECO:0007669"/>
    <property type="project" value="UniProtKB-KW"/>
</dbReference>
<dbReference type="Pfam" id="PF22936">
    <property type="entry name" value="Pol_BBD"/>
    <property type="match status" value="1"/>
</dbReference>
<keyword evidence="1" id="KW-0863">Zinc-finger</keyword>
<dbReference type="SUPFAM" id="SSF57756">
    <property type="entry name" value="Retrovirus zinc finger-like domains"/>
    <property type="match status" value="1"/>
</dbReference>
<dbReference type="InterPro" id="IPR054722">
    <property type="entry name" value="PolX-like_BBD"/>
</dbReference>
<evidence type="ECO:0000256" key="1">
    <source>
        <dbReference type="PROSITE-ProRule" id="PRU00047"/>
    </source>
</evidence>
<dbReference type="PROSITE" id="PS50158">
    <property type="entry name" value="ZF_CCHC"/>
    <property type="match status" value="1"/>
</dbReference>
<protein>
    <recommendedName>
        <fullName evidence="2">CCHC-type domain-containing protein</fullName>
    </recommendedName>
</protein>
<dbReference type="GO" id="GO:0003676">
    <property type="term" value="F:nucleic acid binding"/>
    <property type="evidence" value="ECO:0007669"/>
    <property type="project" value="InterPro"/>
</dbReference>
<comment type="caution">
    <text evidence="3">The sequence shown here is derived from an EMBL/GenBank/DDBJ whole genome shotgun (WGS) entry which is preliminary data.</text>
</comment>
<accession>A0AA39RGI0</accession>
<dbReference type="InterPro" id="IPR001878">
    <property type="entry name" value="Znf_CCHC"/>
</dbReference>
<evidence type="ECO:0000313" key="3">
    <source>
        <dbReference type="EMBL" id="KAK0572925.1"/>
    </source>
</evidence>
<reference evidence="3" key="1">
    <citation type="journal article" date="2022" name="Plant J.">
        <title>Strategies of tolerance reflected in two North American maple genomes.</title>
        <authorList>
            <person name="McEvoy S.L."/>
            <person name="Sezen U.U."/>
            <person name="Trouern-Trend A."/>
            <person name="McMahon S.M."/>
            <person name="Schaberg P.G."/>
            <person name="Yang J."/>
            <person name="Wegrzyn J.L."/>
            <person name="Swenson N.G."/>
        </authorList>
    </citation>
    <scope>NUCLEOTIDE SEQUENCE</scope>
    <source>
        <strain evidence="3">NS2018</strain>
    </source>
</reference>
<dbReference type="InterPro" id="IPR036875">
    <property type="entry name" value="Znf_CCHC_sf"/>
</dbReference>
<name>A0AA39RGI0_ACESA</name>
<dbReference type="AlphaFoldDB" id="A0AA39RGI0"/>
<dbReference type="Pfam" id="PF13976">
    <property type="entry name" value="gag_pre-integrs"/>
    <property type="match status" value="1"/>
</dbReference>
<proteinExistence type="predicted"/>
<dbReference type="Pfam" id="PF00098">
    <property type="entry name" value="zf-CCHC"/>
    <property type="match status" value="1"/>
</dbReference>
<dbReference type="InterPro" id="IPR025724">
    <property type="entry name" value="GAG-pre-integrase_dom"/>
</dbReference>
<organism evidence="3 4">
    <name type="scientific">Acer saccharum</name>
    <name type="common">Sugar maple</name>
    <dbReference type="NCBI Taxonomy" id="4024"/>
    <lineage>
        <taxon>Eukaryota</taxon>
        <taxon>Viridiplantae</taxon>
        <taxon>Streptophyta</taxon>
        <taxon>Embryophyta</taxon>
        <taxon>Tracheophyta</taxon>
        <taxon>Spermatophyta</taxon>
        <taxon>Magnoliopsida</taxon>
        <taxon>eudicotyledons</taxon>
        <taxon>Gunneridae</taxon>
        <taxon>Pentapetalae</taxon>
        <taxon>rosids</taxon>
        <taxon>malvids</taxon>
        <taxon>Sapindales</taxon>
        <taxon>Sapindaceae</taxon>
        <taxon>Hippocastanoideae</taxon>
        <taxon>Acereae</taxon>
        <taxon>Acer</taxon>
    </lineage>
</organism>
<evidence type="ECO:0000259" key="2">
    <source>
        <dbReference type="PROSITE" id="PS50158"/>
    </source>
</evidence>